<gene>
    <name evidence="2" type="ORF">AB0I59_07660</name>
</gene>
<reference evidence="2 3" key="1">
    <citation type="submission" date="2024-06" db="EMBL/GenBank/DDBJ databases">
        <title>The Natural Products Discovery Center: Release of the First 8490 Sequenced Strains for Exploring Actinobacteria Biosynthetic Diversity.</title>
        <authorList>
            <person name="Kalkreuter E."/>
            <person name="Kautsar S.A."/>
            <person name="Yang D."/>
            <person name="Bader C.D."/>
            <person name="Teijaro C.N."/>
            <person name="Fluegel L."/>
            <person name="Davis C.M."/>
            <person name="Simpson J.R."/>
            <person name="Lauterbach L."/>
            <person name="Steele A.D."/>
            <person name="Gui C."/>
            <person name="Meng S."/>
            <person name="Li G."/>
            <person name="Viehrig K."/>
            <person name="Ye F."/>
            <person name="Su P."/>
            <person name="Kiefer A.F."/>
            <person name="Nichols A."/>
            <person name="Cepeda A.J."/>
            <person name="Yan W."/>
            <person name="Fan B."/>
            <person name="Jiang Y."/>
            <person name="Adhikari A."/>
            <person name="Zheng C.-J."/>
            <person name="Schuster L."/>
            <person name="Cowan T.M."/>
            <person name="Smanski M.J."/>
            <person name="Chevrette M.G."/>
            <person name="De Carvalho L.P.S."/>
            <person name="Shen B."/>
        </authorList>
    </citation>
    <scope>NUCLEOTIDE SEQUENCE [LARGE SCALE GENOMIC DNA]</scope>
    <source>
        <strain evidence="2 3">NPDC050100</strain>
    </source>
</reference>
<organism evidence="2 3">
    <name type="scientific">Microtetraspora glauca</name>
    <dbReference type="NCBI Taxonomy" id="1996"/>
    <lineage>
        <taxon>Bacteria</taxon>
        <taxon>Bacillati</taxon>
        <taxon>Actinomycetota</taxon>
        <taxon>Actinomycetes</taxon>
        <taxon>Streptosporangiales</taxon>
        <taxon>Streptosporangiaceae</taxon>
        <taxon>Microtetraspora</taxon>
    </lineage>
</organism>
<feature type="compositionally biased region" description="Basic and acidic residues" evidence="1">
    <location>
        <begin position="200"/>
        <end position="218"/>
    </location>
</feature>
<evidence type="ECO:0008006" key="4">
    <source>
        <dbReference type="Google" id="ProtNLM"/>
    </source>
</evidence>
<accession>A0ABV3GA33</accession>
<dbReference type="Proteomes" id="UP001551675">
    <property type="component" value="Unassembled WGS sequence"/>
</dbReference>
<feature type="compositionally biased region" description="Pro residues" evidence="1">
    <location>
        <begin position="132"/>
        <end position="144"/>
    </location>
</feature>
<dbReference type="RefSeq" id="WP_358131205.1">
    <property type="nucleotide sequence ID" value="NZ_JBFALK010000003.1"/>
</dbReference>
<protein>
    <recommendedName>
        <fullName evidence="4">Helix-turn-helix domain-containing protein</fullName>
    </recommendedName>
</protein>
<feature type="compositionally biased region" description="Low complexity" evidence="1">
    <location>
        <begin position="177"/>
        <end position="190"/>
    </location>
</feature>
<evidence type="ECO:0000313" key="3">
    <source>
        <dbReference type="Proteomes" id="UP001551675"/>
    </source>
</evidence>
<feature type="region of interest" description="Disordered" evidence="1">
    <location>
        <begin position="125"/>
        <end position="238"/>
    </location>
</feature>
<sequence length="285" mass="31358">MSGKLVGEVVEWLRSPAADGMSLAERVVLLVVAERGNDNDRVMWRHRTDTESLFERIRSALGVTDGALGNVFGRLAKRGLEVRIPTGTDKRGRPTFANNGHSMRFRLPELPPSVTLPPVQRSIDGWAFPVDNAPPKPVENPPAEPGKVHQPMDHHDERPINEWTFKPGRSIDGWTVNPSKNNPSKSDPSTPVVPVSQPDVEERPAIHREPSAKRDQRPTYRQPPILAAVPQPGPDSPEYTAARDTLTRLPDLGAAYLAQARDALGDSTPRIQLVIHAATLARRTA</sequence>
<keyword evidence="3" id="KW-1185">Reference proteome</keyword>
<comment type="caution">
    <text evidence="2">The sequence shown here is derived from an EMBL/GenBank/DDBJ whole genome shotgun (WGS) entry which is preliminary data.</text>
</comment>
<dbReference type="EMBL" id="JBFALK010000003">
    <property type="protein sequence ID" value="MEV0968494.1"/>
    <property type="molecule type" value="Genomic_DNA"/>
</dbReference>
<feature type="compositionally biased region" description="Basic and acidic residues" evidence="1">
    <location>
        <begin position="146"/>
        <end position="160"/>
    </location>
</feature>
<name>A0ABV3GA33_MICGL</name>
<evidence type="ECO:0000256" key="1">
    <source>
        <dbReference type="SAM" id="MobiDB-lite"/>
    </source>
</evidence>
<evidence type="ECO:0000313" key="2">
    <source>
        <dbReference type="EMBL" id="MEV0968494.1"/>
    </source>
</evidence>
<proteinExistence type="predicted"/>